<evidence type="ECO:0000256" key="2">
    <source>
        <dbReference type="ARBA" id="ARBA00022598"/>
    </source>
</evidence>
<evidence type="ECO:0000256" key="1">
    <source>
        <dbReference type="ARBA" id="ARBA00001946"/>
    </source>
</evidence>
<dbReference type="PANTHER" id="PTHR43785:SF14">
    <property type="entry name" value="GLUTAMINE SYNTHETASE"/>
    <property type="match status" value="1"/>
</dbReference>
<keyword evidence="5" id="KW-0460">Magnesium</keyword>
<gene>
    <name evidence="10" type="ORF">Ctob_000328</name>
</gene>
<comment type="caution">
    <text evidence="10">The sequence shown here is derived from an EMBL/GenBank/DDBJ whole genome shotgun (WGS) entry which is preliminary data.</text>
</comment>
<name>A0A0M0JBL6_9EUKA</name>
<keyword evidence="3" id="KW-0547">Nucleotide-binding</keyword>
<dbReference type="Gene3D" id="3.30.590.10">
    <property type="entry name" value="Glutamine synthetase/guanido kinase, catalytic domain"/>
    <property type="match status" value="1"/>
</dbReference>
<dbReference type="NCBIfam" id="TIGR03105">
    <property type="entry name" value="gln_synth_III"/>
    <property type="match status" value="1"/>
</dbReference>
<feature type="domain" description="GS catalytic" evidence="9">
    <location>
        <begin position="120"/>
        <end position="462"/>
    </location>
</feature>
<dbReference type="Pfam" id="PF00120">
    <property type="entry name" value="Gln-synt_C"/>
    <property type="match status" value="1"/>
</dbReference>
<dbReference type="PROSITE" id="PS51987">
    <property type="entry name" value="GS_CATALYTIC"/>
    <property type="match status" value="1"/>
</dbReference>
<evidence type="ECO:0000259" key="8">
    <source>
        <dbReference type="PROSITE" id="PS51986"/>
    </source>
</evidence>
<dbReference type="InterPro" id="IPR014746">
    <property type="entry name" value="Gln_synth/guanido_kin_cat_dom"/>
</dbReference>
<keyword evidence="11" id="KW-1185">Reference proteome</keyword>
<dbReference type="OrthoDB" id="77835at2759"/>
<evidence type="ECO:0000256" key="5">
    <source>
        <dbReference type="ARBA" id="ARBA00022842"/>
    </source>
</evidence>
<evidence type="ECO:0000256" key="3">
    <source>
        <dbReference type="ARBA" id="ARBA00022741"/>
    </source>
</evidence>
<dbReference type="InterPro" id="IPR017536">
    <property type="entry name" value="Glutamine_synthetase_typeIII"/>
</dbReference>
<dbReference type="EMBL" id="JWZX01003143">
    <property type="protein sequence ID" value="KOO23941.1"/>
    <property type="molecule type" value="Genomic_DNA"/>
</dbReference>
<dbReference type="InterPro" id="IPR027303">
    <property type="entry name" value="Gln_synth_gly_rich_site"/>
</dbReference>
<feature type="domain" description="GS beta-grasp" evidence="8">
    <location>
        <begin position="32"/>
        <end position="114"/>
    </location>
</feature>
<dbReference type="AlphaFoldDB" id="A0A0M0JBL6"/>
<dbReference type="PROSITE" id="PS00181">
    <property type="entry name" value="GLNA_ATP"/>
    <property type="match status" value="1"/>
</dbReference>
<evidence type="ECO:0000256" key="6">
    <source>
        <dbReference type="PROSITE-ProRule" id="PRU01330"/>
    </source>
</evidence>
<evidence type="ECO:0000256" key="7">
    <source>
        <dbReference type="RuleBase" id="RU000384"/>
    </source>
</evidence>
<dbReference type="InterPro" id="IPR036651">
    <property type="entry name" value="Gln_synt_N_sf"/>
</dbReference>
<dbReference type="InterPro" id="IPR008147">
    <property type="entry name" value="Gln_synt_N"/>
</dbReference>
<evidence type="ECO:0000256" key="4">
    <source>
        <dbReference type="ARBA" id="ARBA00022840"/>
    </source>
</evidence>
<proteinExistence type="inferred from homology"/>
<dbReference type="SUPFAM" id="SSF55931">
    <property type="entry name" value="Glutamine synthetase/guanido kinase"/>
    <property type="match status" value="1"/>
</dbReference>
<dbReference type="InterPro" id="IPR008146">
    <property type="entry name" value="Gln_synth_cat_dom"/>
</dbReference>
<dbReference type="GO" id="GO:0004356">
    <property type="term" value="F:glutamine synthetase activity"/>
    <property type="evidence" value="ECO:0007669"/>
    <property type="project" value="InterPro"/>
</dbReference>
<protein>
    <submittedName>
        <fullName evidence="10">Glutamine synthetase</fullName>
    </submittedName>
</protein>
<reference evidence="11" key="1">
    <citation type="journal article" date="2015" name="PLoS Genet.">
        <title>Genome Sequence and Transcriptome Analyses of Chrysochromulina tobin: Metabolic Tools for Enhanced Algal Fitness in the Prominent Order Prymnesiales (Haptophyceae).</title>
        <authorList>
            <person name="Hovde B.T."/>
            <person name="Deodato C.R."/>
            <person name="Hunsperger H.M."/>
            <person name="Ryken S.A."/>
            <person name="Yost W."/>
            <person name="Jha R.K."/>
            <person name="Patterson J."/>
            <person name="Monnat R.J. Jr."/>
            <person name="Barlow S.B."/>
            <person name="Starkenburg S.R."/>
            <person name="Cattolico R.A."/>
        </authorList>
    </citation>
    <scope>NUCLEOTIDE SEQUENCE</scope>
    <source>
        <strain evidence="11">CCMP291</strain>
    </source>
</reference>
<dbReference type="PANTHER" id="PTHR43785">
    <property type="entry name" value="GAMMA-GLUTAMYLPUTRESCINE SYNTHETASE"/>
    <property type="match status" value="1"/>
</dbReference>
<comment type="similarity">
    <text evidence="6 7">Belongs to the glutamine synthetase family.</text>
</comment>
<accession>A0A0M0JBL6</accession>
<evidence type="ECO:0000313" key="10">
    <source>
        <dbReference type="EMBL" id="KOO23941.1"/>
    </source>
</evidence>
<keyword evidence="2" id="KW-0436">Ligase</keyword>
<dbReference type="GO" id="GO:0006542">
    <property type="term" value="P:glutamine biosynthetic process"/>
    <property type="evidence" value="ECO:0007669"/>
    <property type="project" value="InterPro"/>
</dbReference>
<evidence type="ECO:0000259" key="9">
    <source>
        <dbReference type="PROSITE" id="PS51987"/>
    </source>
</evidence>
<comment type="cofactor">
    <cofactor evidence="1">
        <name>Mg(2+)</name>
        <dbReference type="ChEBI" id="CHEBI:18420"/>
    </cofactor>
</comment>
<dbReference type="SUPFAM" id="SSF54368">
    <property type="entry name" value="Glutamine synthetase, N-terminal domain"/>
    <property type="match status" value="1"/>
</dbReference>
<organism evidence="10 11">
    <name type="scientific">Chrysochromulina tobinii</name>
    <dbReference type="NCBI Taxonomy" id="1460289"/>
    <lineage>
        <taxon>Eukaryota</taxon>
        <taxon>Haptista</taxon>
        <taxon>Haptophyta</taxon>
        <taxon>Prymnesiophyceae</taxon>
        <taxon>Prymnesiales</taxon>
        <taxon>Chrysochromulinaceae</taxon>
        <taxon>Chrysochromulina</taxon>
    </lineage>
</organism>
<sequence length="462" mass="49920">MLRGLRSSALPARRLCTAASNAAAISAQGRGYGLKFYQFSYVDLFGVQRSKLVPASRVEEIATGGAGFAGFASHLDMDPTMGDLLAIPDPATLTPLPWQPEVGWLSCDLVLFGKELPHGPRNVLRGVLAKLAEEGVTLKTGVECEFFILDGSGRAVSDPLDVQAKPCYDAQALMRRYELISTLVTHMEAMGWGPYQADHEDANGQFEVNWDYNDALVTADRVVLFKYMVRTLAERAGFRATFMPKPFASLTGSGCHAHISLHEPGTGKNLCKGGAPEMHGLSPRALSFTAGLLNHAPAMTALTNPTVNSYKRLGARMTSSGATWSPTAATWAGNNRTALIRVPDDQRRMELRLADMSANPYLMAAAIGAAGLDGLRARSVPPLPTDRNMYDPSDPVAAAAIKAAPPLPSNLKAALDALDSSQALRSGLTDAFVDSYLKLRRAHWDEYARHLSPWEIEAYFDV</sequence>
<dbReference type="Gene3D" id="3.10.20.70">
    <property type="entry name" value="Glutamine synthetase, N-terminal domain"/>
    <property type="match status" value="1"/>
</dbReference>
<dbReference type="GO" id="GO:0005524">
    <property type="term" value="F:ATP binding"/>
    <property type="evidence" value="ECO:0007669"/>
    <property type="project" value="UniProtKB-KW"/>
</dbReference>
<dbReference type="PROSITE" id="PS51986">
    <property type="entry name" value="GS_BETA_GRASP"/>
    <property type="match status" value="1"/>
</dbReference>
<dbReference type="Proteomes" id="UP000037460">
    <property type="component" value="Unassembled WGS sequence"/>
</dbReference>
<keyword evidence="4" id="KW-0067">ATP-binding</keyword>
<dbReference type="SMART" id="SM01230">
    <property type="entry name" value="Gln-synt_C"/>
    <property type="match status" value="1"/>
</dbReference>
<evidence type="ECO:0000313" key="11">
    <source>
        <dbReference type="Proteomes" id="UP000037460"/>
    </source>
</evidence>